<evidence type="ECO:0000256" key="1">
    <source>
        <dbReference type="ARBA" id="ARBA00001946"/>
    </source>
</evidence>
<dbReference type="InterPro" id="IPR035919">
    <property type="entry name" value="EAL_sf"/>
</dbReference>
<dbReference type="PROSITE" id="PS50883">
    <property type="entry name" value="EAL"/>
    <property type="match status" value="1"/>
</dbReference>
<dbReference type="PANTHER" id="PTHR44757">
    <property type="entry name" value="DIGUANYLATE CYCLASE DGCP"/>
    <property type="match status" value="1"/>
</dbReference>
<dbReference type="Pfam" id="PF13426">
    <property type="entry name" value="PAS_9"/>
    <property type="match status" value="3"/>
</dbReference>
<dbReference type="InterPro" id="IPR029787">
    <property type="entry name" value="Nucleotide_cyclase"/>
</dbReference>
<dbReference type="CDD" id="cd01949">
    <property type="entry name" value="GGDEF"/>
    <property type="match status" value="1"/>
</dbReference>
<evidence type="ECO:0000313" key="9">
    <source>
        <dbReference type="EMBL" id="CUU25215.1"/>
    </source>
</evidence>
<dbReference type="EC" id="2.7.7.65" evidence="3"/>
<sequence length="998" mass="113229">MCQQPLFSAALNNQAELSLDLFRRVNTQHDDRQIRMNNNDDILYRLLVQSVVDYAIYMLMPDGTVANWNAGAQRAKGYTPEEIVGKNFAQFYTQEDRDKGMPQRGLSIARETGRFETEGWRLRKDGSAFWAHVVIDAVHDDGGKLIGFAKITRDRTQAQEAERKVREQEAKFRLLVEGVTDYAIYMLDQDGLVVNWNAGAQRAKGYVAEEVIGKHFGIFYSMQDRLTYLPERNLQTAWRTGRFEDEGWRYRKDGTTFWAHVIIDAIRDESGQLIGYAKITRDCTEQQRVERERREQETKFRLLVEGVTDYAIYMLDLQGRVVNWNAGAQRAKGYLASEILNKHFSVFYSGQERLEKTPEANLHVAFTSGRFEDEGWRYRKDGSAFWAHVVIDAIHDDNGKLIGYAKITRDVTEKREHEQQLLRAKDLAEAQSAQMESLSNFLDNIISNIPSCVIVEDAISREILLINDKAEQLFGTTKAQFQHRRPQDCMSPELSDYFNDLADIALRTEGVHQCEQLLTTSTGERILHSRATTIKGEDARQDYVMLIVEDVTDQREVDARIRHMAHHDNLTSLPNRVLFRQRLSEALRTDAQHHKLLAVLCLDLDNFKNVNDALGHQIGDELLRSVAKRLRGVIRDSDTLARIGGDEFAIVLPGLDKLDEASALASRLIEAIRPPVNIEGHNLTVGLSVGIALASSAIGSPEHLLRCADMALYEAKRNGRNRYEHFTLAMDDAARTRRIIENDLREAITNKQLKLYYQPITDAEHTNILGYEALMRWHHPVKGLIMPNDFIPIAEETGLIHMLGAYALYEACREAVSWAGEQTISVNLSPMQFKNSSLVSTVEAALRDSGLSPHRLEVEITESVLLDDSLGNIRTLQNLKALGVMIALDDFGTGYSSLSYLRSFPFDKIKIDKSFINDMGDSREALAIIRAITGMSRSLDIQITAEGVESSEQFLKLREEGCTLFQGYFFGRPQPSELRLESLEQQCWLQGGSLLPSI</sequence>
<dbReference type="PROSITE" id="PS50113">
    <property type="entry name" value="PAC"/>
    <property type="match status" value="3"/>
</dbReference>
<dbReference type="SMART" id="SM00091">
    <property type="entry name" value="PAS"/>
    <property type="match status" value="4"/>
</dbReference>
<dbReference type="Gene3D" id="3.30.70.270">
    <property type="match status" value="1"/>
</dbReference>
<dbReference type="NCBIfam" id="TIGR00229">
    <property type="entry name" value="sensory_box"/>
    <property type="match status" value="4"/>
</dbReference>
<evidence type="ECO:0000259" key="7">
    <source>
        <dbReference type="PROSITE" id="PS50883"/>
    </source>
</evidence>
<dbReference type="AlphaFoldDB" id="A0A0U5L5M9"/>
<feature type="domain" description="PAC" evidence="6">
    <location>
        <begin position="371"/>
        <end position="423"/>
    </location>
</feature>
<dbReference type="PROSITE" id="PS50887">
    <property type="entry name" value="GGDEF"/>
    <property type="match status" value="1"/>
</dbReference>
<dbReference type="InterPro" id="IPR035965">
    <property type="entry name" value="PAS-like_dom_sf"/>
</dbReference>
<dbReference type="SMART" id="SM00267">
    <property type="entry name" value="GGDEF"/>
    <property type="match status" value="1"/>
</dbReference>
<dbReference type="PROSITE" id="PS50112">
    <property type="entry name" value="PAS"/>
    <property type="match status" value="4"/>
</dbReference>
<evidence type="ECO:0000259" key="5">
    <source>
        <dbReference type="PROSITE" id="PS50112"/>
    </source>
</evidence>
<dbReference type="InterPro" id="IPR001633">
    <property type="entry name" value="EAL_dom"/>
</dbReference>
<dbReference type="CDD" id="cd00130">
    <property type="entry name" value="PAS"/>
    <property type="match status" value="4"/>
</dbReference>
<dbReference type="Pfam" id="PF00563">
    <property type="entry name" value="EAL"/>
    <property type="match status" value="1"/>
</dbReference>
<evidence type="ECO:0000259" key="8">
    <source>
        <dbReference type="PROSITE" id="PS50887"/>
    </source>
</evidence>
<comment type="cofactor">
    <cofactor evidence="1">
        <name>Mg(2+)</name>
        <dbReference type="ChEBI" id="CHEBI:18420"/>
    </cofactor>
</comment>
<dbReference type="SUPFAM" id="SSF141868">
    <property type="entry name" value="EAL domain-like"/>
    <property type="match status" value="1"/>
</dbReference>
<keyword evidence="10" id="KW-1185">Reference proteome</keyword>
<dbReference type="CDD" id="cd01948">
    <property type="entry name" value="EAL"/>
    <property type="match status" value="1"/>
</dbReference>
<feature type="domain" description="EAL" evidence="7">
    <location>
        <begin position="737"/>
        <end position="987"/>
    </location>
</feature>
<comment type="catalytic activity">
    <reaction evidence="4">
        <text>2 GTP = 3',3'-c-di-GMP + 2 diphosphate</text>
        <dbReference type="Rhea" id="RHEA:24898"/>
        <dbReference type="ChEBI" id="CHEBI:33019"/>
        <dbReference type="ChEBI" id="CHEBI:37565"/>
        <dbReference type="ChEBI" id="CHEBI:58805"/>
        <dbReference type="EC" id="2.7.7.65"/>
    </reaction>
</comment>
<dbReference type="Gene3D" id="3.20.20.450">
    <property type="entry name" value="EAL domain"/>
    <property type="match status" value="1"/>
</dbReference>
<dbReference type="Proteomes" id="UP000059419">
    <property type="component" value="Chromosome 1"/>
</dbReference>
<dbReference type="SUPFAM" id="SSF55073">
    <property type="entry name" value="Nucleotide cyclase"/>
    <property type="match status" value="1"/>
</dbReference>
<gene>
    <name evidence="9" type="ORF">EM595_2984</name>
</gene>
<protein>
    <recommendedName>
        <fullName evidence="3">diguanylate cyclase</fullName>
        <ecNumber evidence="3">2.7.7.65</ecNumber>
    </recommendedName>
</protein>
<evidence type="ECO:0000313" key="10">
    <source>
        <dbReference type="Proteomes" id="UP000059419"/>
    </source>
</evidence>
<evidence type="ECO:0000256" key="4">
    <source>
        <dbReference type="ARBA" id="ARBA00034247"/>
    </source>
</evidence>
<dbReference type="EMBL" id="LN907827">
    <property type="protein sequence ID" value="CUU25215.1"/>
    <property type="molecule type" value="Genomic_DNA"/>
</dbReference>
<dbReference type="InterPro" id="IPR001610">
    <property type="entry name" value="PAC"/>
</dbReference>
<dbReference type="KEGG" id="ege:EM595_2984"/>
<dbReference type="GO" id="GO:0052621">
    <property type="term" value="F:diguanylate cyclase activity"/>
    <property type="evidence" value="ECO:0007669"/>
    <property type="project" value="UniProtKB-EC"/>
</dbReference>
<dbReference type="PANTHER" id="PTHR44757:SF2">
    <property type="entry name" value="BIOFILM ARCHITECTURE MAINTENANCE PROTEIN MBAA"/>
    <property type="match status" value="1"/>
</dbReference>
<evidence type="ECO:0000256" key="3">
    <source>
        <dbReference type="ARBA" id="ARBA00012528"/>
    </source>
</evidence>
<feature type="domain" description="PAS" evidence="5">
    <location>
        <begin position="168"/>
        <end position="214"/>
    </location>
</feature>
<evidence type="ECO:0000259" key="6">
    <source>
        <dbReference type="PROSITE" id="PS50113"/>
    </source>
</evidence>
<dbReference type="InterPro" id="IPR000700">
    <property type="entry name" value="PAS-assoc_C"/>
</dbReference>
<evidence type="ECO:0000256" key="2">
    <source>
        <dbReference type="ARBA" id="ARBA00004665"/>
    </source>
</evidence>
<feature type="domain" description="PAC" evidence="6">
    <location>
        <begin position="243"/>
        <end position="295"/>
    </location>
</feature>
<dbReference type="PATRIC" id="fig|1619313.3.peg.3099"/>
<dbReference type="SMART" id="SM00052">
    <property type="entry name" value="EAL"/>
    <property type="match status" value="1"/>
</dbReference>
<accession>A0A0U5L5M9</accession>
<feature type="domain" description="PAS" evidence="5">
    <location>
        <begin position="40"/>
        <end position="98"/>
    </location>
</feature>
<feature type="domain" description="PAC" evidence="6">
    <location>
        <begin position="115"/>
        <end position="167"/>
    </location>
</feature>
<dbReference type="SUPFAM" id="SSF55785">
    <property type="entry name" value="PYP-like sensor domain (PAS domain)"/>
    <property type="match status" value="4"/>
</dbReference>
<dbReference type="NCBIfam" id="TIGR00254">
    <property type="entry name" value="GGDEF"/>
    <property type="match status" value="1"/>
</dbReference>
<dbReference type="InterPro" id="IPR000014">
    <property type="entry name" value="PAS"/>
</dbReference>
<dbReference type="STRING" id="1619313.EM595_2984"/>
<dbReference type="Gene3D" id="3.30.450.20">
    <property type="entry name" value="PAS domain"/>
    <property type="match status" value="4"/>
</dbReference>
<feature type="domain" description="PAS" evidence="5">
    <location>
        <begin position="296"/>
        <end position="369"/>
    </location>
</feature>
<dbReference type="InterPro" id="IPR043128">
    <property type="entry name" value="Rev_trsase/Diguanyl_cyclase"/>
</dbReference>
<organism evidence="9 10">
    <name type="scientific">Duffyella gerundensis</name>
    <dbReference type="NCBI Taxonomy" id="1619313"/>
    <lineage>
        <taxon>Bacteria</taxon>
        <taxon>Pseudomonadati</taxon>
        <taxon>Pseudomonadota</taxon>
        <taxon>Gammaproteobacteria</taxon>
        <taxon>Enterobacterales</taxon>
        <taxon>Erwiniaceae</taxon>
        <taxon>Duffyella</taxon>
    </lineage>
</organism>
<feature type="domain" description="PAS" evidence="5">
    <location>
        <begin position="438"/>
        <end position="509"/>
    </location>
</feature>
<dbReference type="SMART" id="SM00086">
    <property type="entry name" value="PAC"/>
    <property type="match status" value="4"/>
</dbReference>
<dbReference type="Pfam" id="PF00990">
    <property type="entry name" value="GGDEF"/>
    <property type="match status" value="1"/>
</dbReference>
<dbReference type="FunFam" id="3.30.70.270:FF:000001">
    <property type="entry name" value="Diguanylate cyclase domain protein"/>
    <property type="match status" value="1"/>
</dbReference>
<dbReference type="InterPro" id="IPR052155">
    <property type="entry name" value="Biofilm_reg_signaling"/>
</dbReference>
<dbReference type="InterPro" id="IPR000160">
    <property type="entry name" value="GGDEF_dom"/>
</dbReference>
<comment type="pathway">
    <text evidence="2">Purine metabolism; 3',5'-cyclic di-GMP biosynthesis.</text>
</comment>
<feature type="domain" description="GGDEF" evidence="8">
    <location>
        <begin position="595"/>
        <end position="728"/>
    </location>
</feature>
<dbReference type="InterPro" id="IPR013656">
    <property type="entry name" value="PAS_4"/>
</dbReference>
<name>A0A0U5L5M9_9GAMM</name>
<dbReference type="Pfam" id="PF08448">
    <property type="entry name" value="PAS_4"/>
    <property type="match status" value="1"/>
</dbReference>
<proteinExistence type="predicted"/>
<reference evidence="10" key="1">
    <citation type="submission" date="2015-11" db="EMBL/GenBank/DDBJ databases">
        <authorList>
            <person name="Blom J."/>
        </authorList>
    </citation>
    <scope>NUCLEOTIDE SEQUENCE [LARGE SCALE GENOMIC DNA]</scope>
</reference>